<name>A0A2Z4IJW2_9BACT</name>
<dbReference type="RefSeq" id="WP_112784602.1">
    <property type="nucleotide sequence ID" value="NZ_CP030041.1"/>
</dbReference>
<proteinExistence type="inferred from homology"/>
<feature type="transmembrane region" description="Helical" evidence="9">
    <location>
        <begin position="212"/>
        <end position="231"/>
    </location>
</feature>
<dbReference type="InterPro" id="IPR044669">
    <property type="entry name" value="YneE/VCCN1/2-like"/>
</dbReference>
<dbReference type="Proteomes" id="UP000248688">
    <property type="component" value="Chromosome"/>
</dbReference>
<dbReference type="GO" id="GO:0005886">
    <property type="term" value="C:plasma membrane"/>
    <property type="evidence" value="ECO:0007669"/>
    <property type="project" value="UniProtKB-SubCell"/>
</dbReference>
<comment type="subcellular location">
    <subcellularLocation>
        <location evidence="1">Cell membrane</location>
        <topology evidence="1">Multi-pass membrane protein</topology>
    </subcellularLocation>
</comment>
<evidence type="ECO:0000313" key="10">
    <source>
        <dbReference type="EMBL" id="AWW31225.1"/>
    </source>
</evidence>
<dbReference type="AlphaFoldDB" id="A0A2Z4IJW2"/>
<dbReference type="PANTHER" id="PTHR33281">
    <property type="entry name" value="UPF0187 PROTEIN YNEE"/>
    <property type="match status" value="1"/>
</dbReference>
<dbReference type="Pfam" id="PF25539">
    <property type="entry name" value="Bestrophin_2"/>
    <property type="match status" value="1"/>
</dbReference>
<accession>A0A2Z4IJW2</accession>
<reference evidence="10 11" key="1">
    <citation type="submission" date="2018-06" db="EMBL/GenBank/DDBJ databases">
        <title>Echinicola strongylocentroti sp. nov., isolated from a sea urchin Strongylocentrotus intermedius.</title>
        <authorList>
            <person name="Bae S.S."/>
        </authorList>
    </citation>
    <scope>NUCLEOTIDE SEQUENCE [LARGE SCALE GENOMIC DNA]</scope>
    <source>
        <strain evidence="10 11">MEBiC08714</strain>
    </source>
</reference>
<keyword evidence="6" id="KW-0406">Ion transport</keyword>
<evidence type="ECO:0000256" key="7">
    <source>
        <dbReference type="ARBA" id="ARBA00023136"/>
    </source>
</evidence>
<evidence type="ECO:0008006" key="12">
    <source>
        <dbReference type="Google" id="ProtNLM"/>
    </source>
</evidence>
<keyword evidence="11" id="KW-1185">Reference proteome</keyword>
<dbReference type="PANTHER" id="PTHR33281:SF19">
    <property type="entry name" value="VOLTAGE-DEPENDENT ANION CHANNEL-FORMING PROTEIN YNEE"/>
    <property type="match status" value="1"/>
</dbReference>
<feature type="transmembrane region" description="Helical" evidence="9">
    <location>
        <begin position="44"/>
        <end position="62"/>
    </location>
</feature>
<sequence>MIITHDIRLSRIIKGTWKNTIFVAVTCSMAYFFYWYFIQYHFEMPSIIPTILGTALAFFIGFNNNQSYDRWWEARKIWGALVNSSRTWARHILHFPTANARIKGQHLELLKEYAIKRHIAFLYALKEKLRGTDDSEYKKYLIQSDIDIIENESNKHNAILSLQTMELKTWRKEQLIDGFEFLELNREITRFCDEMGKAERIKNTVFPTSYNYYTKAFIWLFNIAFTLAVAPTVGWRAILFGTIIGYVFHTIHFIGQAILNPFEPIPTGIPLDQITRSIEINLLEMIHEEHIPDPVSPINDEYVM</sequence>
<dbReference type="KEGG" id="est:DN752_14450"/>
<dbReference type="GO" id="GO:0005254">
    <property type="term" value="F:chloride channel activity"/>
    <property type="evidence" value="ECO:0007669"/>
    <property type="project" value="InterPro"/>
</dbReference>
<organism evidence="10 11">
    <name type="scientific">Echinicola strongylocentroti</name>
    <dbReference type="NCBI Taxonomy" id="1795355"/>
    <lineage>
        <taxon>Bacteria</taxon>
        <taxon>Pseudomonadati</taxon>
        <taxon>Bacteroidota</taxon>
        <taxon>Cytophagia</taxon>
        <taxon>Cytophagales</taxon>
        <taxon>Cyclobacteriaceae</taxon>
        <taxon>Echinicola</taxon>
    </lineage>
</organism>
<evidence type="ECO:0000256" key="1">
    <source>
        <dbReference type="ARBA" id="ARBA00004651"/>
    </source>
</evidence>
<evidence type="ECO:0000256" key="6">
    <source>
        <dbReference type="ARBA" id="ARBA00023065"/>
    </source>
</evidence>
<evidence type="ECO:0000256" key="5">
    <source>
        <dbReference type="ARBA" id="ARBA00022989"/>
    </source>
</evidence>
<comment type="similarity">
    <text evidence="8">Belongs to the anion channel-forming bestrophin (TC 1.A.46) family.</text>
</comment>
<evidence type="ECO:0000256" key="4">
    <source>
        <dbReference type="ARBA" id="ARBA00022692"/>
    </source>
</evidence>
<evidence type="ECO:0000313" key="11">
    <source>
        <dbReference type="Proteomes" id="UP000248688"/>
    </source>
</evidence>
<gene>
    <name evidence="10" type="ORF">DN752_14450</name>
</gene>
<feature type="transmembrane region" description="Helical" evidence="9">
    <location>
        <begin position="21"/>
        <end position="38"/>
    </location>
</feature>
<keyword evidence="3" id="KW-1003">Cell membrane</keyword>
<protein>
    <recommendedName>
        <fullName evidence="12">Bestrophin</fullName>
    </recommendedName>
</protein>
<keyword evidence="7 9" id="KW-0472">Membrane</keyword>
<keyword evidence="5 9" id="KW-1133">Transmembrane helix</keyword>
<keyword evidence="4 9" id="KW-0812">Transmembrane</keyword>
<dbReference type="OrthoDB" id="445589at2"/>
<evidence type="ECO:0000256" key="3">
    <source>
        <dbReference type="ARBA" id="ARBA00022475"/>
    </source>
</evidence>
<evidence type="ECO:0000256" key="2">
    <source>
        <dbReference type="ARBA" id="ARBA00022448"/>
    </source>
</evidence>
<keyword evidence="2" id="KW-0813">Transport</keyword>
<dbReference type="EMBL" id="CP030041">
    <property type="protein sequence ID" value="AWW31225.1"/>
    <property type="molecule type" value="Genomic_DNA"/>
</dbReference>
<evidence type="ECO:0000256" key="8">
    <source>
        <dbReference type="ARBA" id="ARBA00034708"/>
    </source>
</evidence>
<evidence type="ECO:0000256" key="9">
    <source>
        <dbReference type="SAM" id="Phobius"/>
    </source>
</evidence>